<dbReference type="InParanoid" id="A0A2P6N0K4"/>
<dbReference type="EMBL" id="MDYQ01000262">
    <property type="protein sequence ID" value="PRP77474.1"/>
    <property type="molecule type" value="Genomic_DNA"/>
</dbReference>
<keyword evidence="3" id="KW-1185">Reference proteome</keyword>
<proteinExistence type="predicted"/>
<feature type="compositionally biased region" description="Low complexity" evidence="1">
    <location>
        <begin position="93"/>
        <end position="109"/>
    </location>
</feature>
<feature type="region of interest" description="Disordered" evidence="1">
    <location>
        <begin position="93"/>
        <end position="118"/>
    </location>
</feature>
<accession>A0A2P6N0K4</accession>
<dbReference type="AlphaFoldDB" id="A0A2P6N0K4"/>
<evidence type="ECO:0000256" key="1">
    <source>
        <dbReference type="SAM" id="MobiDB-lite"/>
    </source>
</evidence>
<protein>
    <submittedName>
        <fullName evidence="2">Mucin TcMUCII</fullName>
    </submittedName>
</protein>
<organism evidence="2 3">
    <name type="scientific">Planoprotostelium fungivorum</name>
    <dbReference type="NCBI Taxonomy" id="1890364"/>
    <lineage>
        <taxon>Eukaryota</taxon>
        <taxon>Amoebozoa</taxon>
        <taxon>Evosea</taxon>
        <taxon>Variosea</taxon>
        <taxon>Cavosteliida</taxon>
        <taxon>Cavosteliaceae</taxon>
        <taxon>Planoprotostelium</taxon>
    </lineage>
</organism>
<dbReference type="Proteomes" id="UP000241769">
    <property type="component" value="Unassembled WGS sequence"/>
</dbReference>
<evidence type="ECO:0000313" key="3">
    <source>
        <dbReference type="Proteomes" id="UP000241769"/>
    </source>
</evidence>
<evidence type="ECO:0000313" key="2">
    <source>
        <dbReference type="EMBL" id="PRP77474.1"/>
    </source>
</evidence>
<gene>
    <name evidence="2" type="ORF">PROFUN_14294</name>
</gene>
<sequence length="131" mass="14519">MRRDGPLLDSTTNLRLPPRHWCIGFIWSPVVSVWVVSFCSLRIQDRHQAVQATHIHQDTERTPPPHTHTHINTVDIATKATDTTTKAIDTATKATNTTTKAADTTPTETPHSRPTHMPLLAMPLCGKATII</sequence>
<comment type="caution">
    <text evidence="2">The sequence shown here is derived from an EMBL/GenBank/DDBJ whole genome shotgun (WGS) entry which is preliminary data.</text>
</comment>
<name>A0A2P6N0K4_9EUKA</name>
<reference evidence="2 3" key="1">
    <citation type="journal article" date="2018" name="Genome Biol. Evol.">
        <title>Multiple Roots of Fruiting Body Formation in Amoebozoa.</title>
        <authorList>
            <person name="Hillmann F."/>
            <person name="Forbes G."/>
            <person name="Novohradska S."/>
            <person name="Ferling I."/>
            <person name="Riege K."/>
            <person name="Groth M."/>
            <person name="Westermann M."/>
            <person name="Marz M."/>
            <person name="Spaller T."/>
            <person name="Winckler T."/>
            <person name="Schaap P."/>
            <person name="Glockner G."/>
        </authorList>
    </citation>
    <scope>NUCLEOTIDE SEQUENCE [LARGE SCALE GENOMIC DNA]</scope>
    <source>
        <strain evidence="2 3">Jena</strain>
    </source>
</reference>